<accession>A0ABW2KP91</accession>
<dbReference type="InterPro" id="IPR050683">
    <property type="entry name" value="Bact_Polysacc_Export_ATP-bd"/>
</dbReference>
<dbReference type="Proteomes" id="UP001596456">
    <property type="component" value="Unassembled WGS sequence"/>
</dbReference>
<sequence>MSSEPVIRASGLCKRYPHYDRPWDRLRELFGGRGPSSHFSALDDVSFEIGRGEQLAIIGRNGAGKSTLLQLLCGTLTPTAGLLEVRGRIAALLELGAGFNPDFTGRENALLNAQLLGLTRQQALDRFEEIAAFAEIGDFLDRPVKTYSSGMFVRLAFAVAVHTDPDILIVDEALSVGDAFFQAKCMARMRDMIESGLTVIFVSHDLSAVKSVCSRGLYLERGRIRAAGPIDDVVECYVNDLFTERQAGLAGRTGLVQGAPASPSDVVDASSDSAGGPQACPPPGVQAEFERLAAYNRVSNGRADFICIGLFDDADRPVAFAGYGSRIILRMWLVARAEIPELLLGAHVRNTTGLDVLYTDTIVEGIPIKNLVPGQELVVDWEFPADLAEGRYTITAVASEPVDLENSVVDFCDYVPIAAQIEVGRRPGSPLYGCARLPAVIRVTGAAPTDRAEADEEPLTLRSTA</sequence>
<dbReference type="PANTHER" id="PTHR46743:SF2">
    <property type="entry name" value="TEICHOIC ACIDS EXPORT ATP-BINDING PROTEIN TAGH"/>
    <property type="match status" value="1"/>
</dbReference>
<dbReference type="SMART" id="SM00382">
    <property type="entry name" value="AAA"/>
    <property type="match status" value="1"/>
</dbReference>
<keyword evidence="3" id="KW-0547">Nucleotide-binding</keyword>
<name>A0ABW2KP91_9PROT</name>
<dbReference type="Pfam" id="PF14524">
    <property type="entry name" value="Wzt_C"/>
    <property type="match status" value="1"/>
</dbReference>
<evidence type="ECO:0000256" key="3">
    <source>
        <dbReference type="ARBA" id="ARBA00022741"/>
    </source>
</evidence>
<dbReference type="PROSITE" id="PS50893">
    <property type="entry name" value="ABC_TRANSPORTER_2"/>
    <property type="match status" value="1"/>
</dbReference>
<keyword evidence="8" id="KW-1185">Reference proteome</keyword>
<organism evidence="7 8">
    <name type="scientific">Rhodocista pekingensis</name>
    <dbReference type="NCBI Taxonomy" id="201185"/>
    <lineage>
        <taxon>Bacteria</taxon>
        <taxon>Pseudomonadati</taxon>
        <taxon>Pseudomonadota</taxon>
        <taxon>Alphaproteobacteria</taxon>
        <taxon>Rhodospirillales</taxon>
        <taxon>Azospirillaceae</taxon>
        <taxon>Rhodocista</taxon>
    </lineage>
</organism>
<proteinExistence type="inferred from homology"/>
<dbReference type="InterPro" id="IPR017871">
    <property type="entry name" value="ABC_transporter-like_CS"/>
</dbReference>
<evidence type="ECO:0000256" key="2">
    <source>
        <dbReference type="ARBA" id="ARBA00022448"/>
    </source>
</evidence>
<protein>
    <submittedName>
        <fullName evidence="7">ABC transporter ATP-binding protein</fullName>
    </submittedName>
</protein>
<feature type="domain" description="ABC transporter" evidence="6">
    <location>
        <begin position="24"/>
        <end position="246"/>
    </location>
</feature>
<evidence type="ECO:0000256" key="4">
    <source>
        <dbReference type="ARBA" id="ARBA00022840"/>
    </source>
</evidence>
<evidence type="ECO:0000313" key="7">
    <source>
        <dbReference type="EMBL" id="MFC7331752.1"/>
    </source>
</evidence>
<dbReference type="CDD" id="cd10147">
    <property type="entry name" value="Wzt_C-like"/>
    <property type="match status" value="1"/>
</dbReference>
<dbReference type="InterPro" id="IPR029439">
    <property type="entry name" value="Wzt_C"/>
</dbReference>
<evidence type="ECO:0000313" key="8">
    <source>
        <dbReference type="Proteomes" id="UP001596456"/>
    </source>
</evidence>
<dbReference type="PANTHER" id="PTHR46743">
    <property type="entry name" value="TEICHOIC ACIDS EXPORT ATP-BINDING PROTEIN TAGH"/>
    <property type="match status" value="1"/>
</dbReference>
<keyword evidence="4 7" id="KW-0067">ATP-binding</keyword>
<comment type="similarity">
    <text evidence="1">Belongs to the ABC transporter superfamily.</text>
</comment>
<dbReference type="PROSITE" id="PS00211">
    <property type="entry name" value="ABC_TRANSPORTER_1"/>
    <property type="match status" value="1"/>
</dbReference>
<dbReference type="InterPro" id="IPR015860">
    <property type="entry name" value="ABC_transpr_TagH-like"/>
</dbReference>
<dbReference type="RefSeq" id="WP_377355716.1">
    <property type="nucleotide sequence ID" value="NZ_JBHTCM010000004.1"/>
</dbReference>
<dbReference type="GO" id="GO:0005524">
    <property type="term" value="F:ATP binding"/>
    <property type="evidence" value="ECO:0007669"/>
    <property type="project" value="UniProtKB-KW"/>
</dbReference>
<evidence type="ECO:0000256" key="1">
    <source>
        <dbReference type="ARBA" id="ARBA00005417"/>
    </source>
</evidence>
<dbReference type="EMBL" id="JBHTCM010000004">
    <property type="protein sequence ID" value="MFC7331752.1"/>
    <property type="molecule type" value="Genomic_DNA"/>
</dbReference>
<dbReference type="InterPro" id="IPR003439">
    <property type="entry name" value="ABC_transporter-like_ATP-bd"/>
</dbReference>
<feature type="region of interest" description="Disordered" evidence="5">
    <location>
        <begin position="259"/>
        <end position="281"/>
    </location>
</feature>
<evidence type="ECO:0000259" key="6">
    <source>
        <dbReference type="PROSITE" id="PS50893"/>
    </source>
</evidence>
<dbReference type="InterPro" id="IPR003593">
    <property type="entry name" value="AAA+_ATPase"/>
</dbReference>
<dbReference type="InterPro" id="IPR027417">
    <property type="entry name" value="P-loop_NTPase"/>
</dbReference>
<dbReference type="SUPFAM" id="SSF52540">
    <property type="entry name" value="P-loop containing nucleoside triphosphate hydrolases"/>
    <property type="match status" value="1"/>
</dbReference>
<gene>
    <name evidence="7" type="ORF">ACFQPS_01125</name>
</gene>
<dbReference type="CDD" id="cd03220">
    <property type="entry name" value="ABC_KpsT_Wzt"/>
    <property type="match status" value="1"/>
</dbReference>
<comment type="caution">
    <text evidence="7">The sequence shown here is derived from an EMBL/GenBank/DDBJ whole genome shotgun (WGS) entry which is preliminary data.</text>
</comment>
<keyword evidence="2" id="KW-0813">Transport</keyword>
<evidence type="ECO:0000256" key="5">
    <source>
        <dbReference type="SAM" id="MobiDB-lite"/>
    </source>
</evidence>
<feature type="compositionally biased region" description="Low complexity" evidence="5">
    <location>
        <begin position="259"/>
        <end position="274"/>
    </location>
</feature>
<reference evidence="8" key="1">
    <citation type="journal article" date="2019" name="Int. J. Syst. Evol. Microbiol.">
        <title>The Global Catalogue of Microorganisms (GCM) 10K type strain sequencing project: providing services to taxonomists for standard genome sequencing and annotation.</title>
        <authorList>
            <consortium name="The Broad Institute Genomics Platform"/>
            <consortium name="The Broad Institute Genome Sequencing Center for Infectious Disease"/>
            <person name="Wu L."/>
            <person name="Ma J."/>
        </authorList>
    </citation>
    <scope>NUCLEOTIDE SEQUENCE [LARGE SCALE GENOMIC DNA]</scope>
    <source>
        <strain evidence="8">CGMCC 1.16275</strain>
    </source>
</reference>
<dbReference type="Gene3D" id="2.70.50.60">
    <property type="entry name" value="abc- transporter (atp binding component) like domain"/>
    <property type="match status" value="1"/>
</dbReference>
<dbReference type="Pfam" id="PF00005">
    <property type="entry name" value="ABC_tran"/>
    <property type="match status" value="1"/>
</dbReference>
<dbReference type="Gene3D" id="3.40.50.300">
    <property type="entry name" value="P-loop containing nucleotide triphosphate hydrolases"/>
    <property type="match status" value="1"/>
</dbReference>